<keyword evidence="2 6" id="KW-0812">Transmembrane</keyword>
<gene>
    <name evidence="8" type="ordered locus">Emtol_2196</name>
</gene>
<dbReference type="Pfam" id="PF26002">
    <property type="entry name" value="Beta-barrel_AprE"/>
    <property type="match status" value="1"/>
</dbReference>
<organism evidence="8 9">
    <name type="scientific">Emticicia oligotrophica (strain DSM 17448 / CIP 109782 / MTCC 6937 / GPTSA100-15)</name>
    <dbReference type="NCBI Taxonomy" id="929562"/>
    <lineage>
        <taxon>Bacteria</taxon>
        <taxon>Pseudomonadati</taxon>
        <taxon>Bacteroidota</taxon>
        <taxon>Cytophagia</taxon>
        <taxon>Cytophagales</taxon>
        <taxon>Leadbetterellaceae</taxon>
        <taxon>Emticicia</taxon>
    </lineage>
</organism>
<comment type="subcellular location">
    <subcellularLocation>
        <location evidence="1">Membrane</location>
        <topology evidence="1">Single-pass membrane protein</topology>
    </subcellularLocation>
</comment>
<feature type="domain" description="AprE-like beta-barrel" evidence="7">
    <location>
        <begin position="276"/>
        <end position="362"/>
    </location>
</feature>
<accession>A0ABN4AM89</accession>
<protein>
    <submittedName>
        <fullName evidence="8">Secretion protein HlyD family protein</fullName>
    </submittedName>
</protein>
<dbReference type="PANTHER" id="PTHR30386">
    <property type="entry name" value="MEMBRANE FUSION SUBUNIT OF EMRAB-TOLC MULTIDRUG EFFLUX PUMP"/>
    <property type="match status" value="1"/>
</dbReference>
<keyword evidence="9" id="KW-1185">Reference proteome</keyword>
<dbReference type="Proteomes" id="UP000002875">
    <property type="component" value="Chromosome"/>
</dbReference>
<evidence type="ECO:0000313" key="9">
    <source>
        <dbReference type="Proteomes" id="UP000002875"/>
    </source>
</evidence>
<evidence type="ECO:0000256" key="3">
    <source>
        <dbReference type="ARBA" id="ARBA00022989"/>
    </source>
</evidence>
<reference evidence="8 9" key="1">
    <citation type="submission" date="2011-07" db="EMBL/GenBank/DDBJ databases">
        <title>The complete genome of chromosome of Emticicia oligotrophica DSM 17448.</title>
        <authorList>
            <consortium name="US DOE Joint Genome Institute (JGI-PGF)"/>
            <person name="Lucas S."/>
            <person name="Han J."/>
            <person name="Lapidus A."/>
            <person name="Bruce D."/>
            <person name="Goodwin L."/>
            <person name="Pitluck S."/>
            <person name="Peters L."/>
            <person name="Kyrpides N."/>
            <person name="Mavromatis K."/>
            <person name="Ivanova N."/>
            <person name="Ovchinnikova G."/>
            <person name="Teshima H."/>
            <person name="Detter J.C."/>
            <person name="Tapia R."/>
            <person name="Han C."/>
            <person name="Land M."/>
            <person name="Hauser L."/>
            <person name="Markowitz V."/>
            <person name="Cheng J.-F."/>
            <person name="Hugenholtz P."/>
            <person name="Woyke T."/>
            <person name="Wu D."/>
            <person name="Tindall B."/>
            <person name="Pomrenke H."/>
            <person name="Brambilla E."/>
            <person name="Klenk H.-P."/>
            <person name="Eisen J.A."/>
        </authorList>
    </citation>
    <scope>NUCLEOTIDE SEQUENCE [LARGE SCALE GENOMIC DNA]</scope>
    <source>
        <strain evidence="8 9">DSM 17448</strain>
    </source>
</reference>
<proteinExistence type="predicted"/>
<keyword evidence="3 6" id="KW-1133">Transmembrane helix</keyword>
<dbReference type="PANTHER" id="PTHR30386:SF26">
    <property type="entry name" value="TRANSPORT PROTEIN COMB"/>
    <property type="match status" value="1"/>
</dbReference>
<evidence type="ECO:0000256" key="6">
    <source>
        <dbReference type="SAM" id="Phobius"/>
    </source>
</evidence>
<evidence type="ECO:0000256" key="4">
    <source>
        <dbReference type="ARBA" id="ARBA00023136"/>
    </source>
</evidence>
<keyword evidence="5" id="KW-0175">Coiled coil</keyword>
<name>A0ABN4AM89_EMTOG</name>
<evidence type="ECO:0000256" key="2">
    <source>
        <dbReference type="ARBA" id="ARBA00022692"/>
    </source>
</evidence>
<dbReference type="EMBL" id="CP002961">
    <property type="protein sequence ID" value="AFK03334.1"/>
    <property type="molecule type" value="Genomic_DNA"/>
</dbReference>
<evidence type="ECO:0000259" key="7">
    <source>
        <dbReference type="Pfam" id="PF26002"/>
    </source>
</evidence>
<feature type="transmembrane region" description="Helical" evidence="6">
    <location>
        <begin position="28"/>
        <end position="49"/>
    </location>
</feature>
<evidence type="ECO:0000256" key="1">
    <source>
        <dbReference type="ARBA" id="ARBA00004167"/>
    </source>
</evidence>
<keyword evidence="4 6" id="KW-0472">Membrane</keyword>
<feature type="coiled-coil region" evidence="5">
    <location>
        <begin position="208"/>
        <end position="242"/>
    </location>
</feature>
<dbReference type="RefSeq" id="WP_015029031.1">
    <property type="nucleotide sequence ID" value="NC_018748.1"/>
</dbReference>
<evidence type="ECO:0000256" key="5">
    <source>
        <dbReference type="SAM" id="Coils"/>
    </source>
</evidence>
<dbReference type="Gene3D" id="2.40.30.170">
    <property type="match status" value="1"/>
</dbReference>
<sequence>MQKQLFPSDIIQSTVEAYLPKVAVRSQLIYILLLLSIFGILVSLPLVFIDISVQSNGIIRTVSEKTEIKSLISGTVKAVNVSENQNIAQNTTLFVIATEDIDTKLNTNSFQKQEKNDFIQDLVVLTQIGKNNVFGNHSTQTPIYTQQLNTFRSQLQENIFHQKKIKKELDADQYLYKEKVIARRELNAKEYEMNRLVAEFESIFQRQLSQWQAELNKHRFDLKQLQSEAKQLTQQKTYYEIKAPIGGNIQQIVGKYEGSYVQIGETLGIISPDSSLIAECYVSPNDIGLLRKNMPVSFQIDAFNYNEWGLVQGKITDIARDFVVLNEKPIFKVKCQLDKKILQLKNGYTAPLKKGLTFRARFVVTKRSLYQLLYDKTDDWLNPKIERK</sequence>
<dbReference type="InterPro" id="IPR050739">
    <property type="entry name" value="MFP"/>
</dbReference>
<evidence type="ECO:0000313" key="8">
    <source>
        <dbReference type="EMBL" id="AFK03334.1"/>
    </source>
</evidence>
<dbReference type="InterPro" id="IPR058982">
    <property type="entry name" value="Beta-barrel_AprE"/>
</dbReference>